<keyword evidence="1" id="KW-0223">Dioxygenase</keyword>
<sequence length="180" mass="19797">MSINHVGLSVGPSAFKKTRDFYLATLQPLGYIIFMENNDKDACVSLVGFKNAFRDPNFWVHAGGDDGNTTQLVDPENYKTEELKKKQPVRTHVAFTAPSRRVVDEWHSNALKSGAIDNGPPGERIYVKGYYAAYVIDPVGNNIEVVHYNPWCLQAIKVAPSIVSLLAGIVGGVLAYHYAG</sequence>
<proteinExistence type="predicted"/>
<gene>
    <name evidence="1" type="ORF">QBC37DRAFT_321321</name>
</gene>
<evidence type="ECO:0000313" key="2">
    <source>
        <dbReference type="Proteomes" id="UP001301769"/>
    </source>
</evidence>
<evidence type="ECO:0000313" key="1">
    <source>
        <dbReference type="EMBL" id="KAK4210931.1"/>
    </source>
</evidence>
<dbReference type="Proteomes" id="UP001301769">
    <property type="component" value="Unassembled WGS sequence"/>
</dbReference>
<dbReference type="InterPro" id="IPR029068">
    <property type="entry name" value="Glyas_Bleomycin-R_OHBP_Dase"/>
</dbReference>
<keyword evidence="2" id="KW-1185">Reference proteome</keyword>
<accession>A0AAN6Y3Y1</accession>
<name>A0AAN6Y3Y1_9PEZI</name>
<dbReference type="PANTHER" id="PTHR35006:SF2">
    <property type="entry name" value="GLYOXALASE FAMILY PROTEIN (AFU_ORTHOLOGUE AFUA_5G14830)"/>
    <property type="match status" value="1"/>
</dbReference>
<organism evidence="1 2">
    <name type="scientific">Rhypophila decipiens</name>
    <dbReference type="NCBI Taxonomy" id="261697"/>
    <lineage>
        <taxon>Eukaryota</taxon>
        <taxon>Fungi</taxon>
        <taxon>Dikarya</taxon>
        <taxon>Ascomycota</taxon>
        <taxon>Pezizomycotina</taxon>
        <taxon>Sordariomycetes</taxon>
        <taxon>Sordariomycetidae</taxon>
        <taxon>Sordariales</taxon>
        <taxon>Naviculisporaceae</taxon>
        <taxon>Rhypophila</taxon>
    </lineage>
</organism>
<reference evidence="1" key="1">
    <citation type="journal article" date="2023" name="Mol. Phylogenet. Evol.">
        <title>Genome-scale phylogeny and comparative genomics of the fungal order Sordariales.</title>
        <authorList>
            <person name="Hensen N."/>
            <person name="Bonometti L."/>
            <person name="Westerberg I."/>
            <person name="Brannstrom I.O."/>
            <person name="Guillou S."/>
            <person name="Cros-Aarteil S."/>
            <person name="Calhoun S."/>
            <person name="Haridas S."/>
            <person name="Kuo A."/>
            <person name="Mondo S."/>
            <person name="Pangilinan J."/>
            <person name="Riley R."/>
            <person name="LaButti K."/>
            <person name="Andreopoulos B."/>
            <person name="Lipzen A."/>
            <person name="Chen C."/>
            <person name="Yan M."/>
            <person name="Daum C."/>
            <person name="Ng V."/>
            <person name="Clum A."/>
            <person name="Steindorff A."/>
            <person name="Ohm R.A."/>
            <person name="Martin F."/>
            <person name="Silar P."/>
            <person name="Natvig D.O."/>
            <person name="Lalanne C."/>
            <person name="Gautier V."/>
            <person name="Ament-Velasquez S.L."/>
            <person name="Kruys A."/>
            <person name="Hutchinson M.I."/>
            <person name="Powell A.J."/>
            <person name="Barry K."/>
            <person name="Miller A.N."/>
            <person name="Grigoriev I.V."/>
            <person name="Debuchy R."/>
            <person name="Gladieux P."/>
            <person name="Hiltunen Thoren M."/>
            <person name="Johannesson H."/>
        </authorList>
    </citation>
    <scope>NUCLEOTIDE SEQUENCE</scope>
    <source>
        <strain evidence="1">PSN293</strain>
    </source>
</reference>
<dbReference type="CDD" id="cd07262">
    <property type="entry name" value="VOC_like"/>
    <property type="match status" value="1"/>
</dbReference>
<dbReference type="SUPFAM" id="SSF54593">
    <property type="entry name" value="Glyoxalase/Bleomycin resistance protein/Dihydroxybiphenyl dioxygenase"/>
    <property type="match status" value="1"/>
</dbReference>
<dbReference type="AlphaFoldDB" id="A0AAN6Y3Y1"/>
<dbReference type="EMBL" id="MU858162">
    <property type="protein sequence ID" value="KAK4210931.1"/>
    <property type="molecule type" value="Genomic_DNA"/>
</dbReference>
<reference evidence="1" key="2">
    <citation type="submission" date="2023-05" db="EMBL/GenBank/DDBJ databases">
        <authorList>
            <consortium name="Lawrence Berkeley National Laboratory"/>
            <person name="Steindorff A."/>
            <person name="Hensen N."/>
            <person name="Bonometti L."/>
            <person name="Westerberg I."/>
            <person name="Brannstrom I.O."/>
            <person name="Guillou S."/>
            <person name="Cros-Aarteil S."/>
            <person name="Calhoun S."/>
            <person name="Haridas S."/>
            <person name="Kuo A."/>
            <person name="Mondo S."/>
            <person name="Pangilinan J."/>
            <person name="Riley R."/>
            <person name="Labutti K."/>
            <person name="Andreopoulos B."/>
            <person name="Lipzen A."/>
            <person name="Chen C."/>
            <person name="Yanf M."/>
            <person name="Daum C."/>
            <person name="Ng V."/>
            <person name="Clum A."/>
            <person name="Ohm R."/>
            <person name="Martin F."/>
            <person name="Silar P."/>
            <person name="Natvig D."/>
            <person name="Lalanne C."/>
            <person name="Gautier V."/>
            <person name="Ament-Velasquez S.L."/>
            <person name="Kruys A."/>
            <person name="Hutchinson M.I."/>
            <person name="Powell A.J."/>
            <person name="Barry K."/>
            <person name="Miller A.N."/>
            <person name="Grigoriev I.V."/>
            <person name="Debuchy R."/>
            <person name="Gladieux P."/>
            <person name="Thoren M.H."/>
            <person name="Johannesson H."/>
        </authorList>
    </citation>
    <scope>NUCLEOTIDE SEQUENCE</scope>
    <source>
        <strain evidence="1">PSN293</strain>
    </source>
</reference>
<dbReference type="GO" id="GO:0051213">
    <property type="term" value="F:dioxygenase activity"/>
    <property type="evidence" value="ECO:0007669"/>
    <property type="project" value="UniProtKB-KW"/>
</dbReference>
<dbReference type="PANTHER" id="PTHR35006">
    <property type="entry name" value="GLYOXALASE FAMILY PROTEIN (AFU_ORTHOLOGUE AFUA_5G14830)"/>
    <property type="match status" value="1"/>
</dbReference>
<protein>
    <submittedName>
        <fullName evidence="1">Glyoxalase/Bleomycin resistance protein/Dihydroxybiphenyl dioxygenase</fullName>
    </submittedName>
</protein>
<dbReference type="Gene3D" id="3.10.180.10">
    <property type="entry name" value="2,3-Dihydroxybiphenyl 1,2-Dioxygenase, domain 1"/>
    <property type="match status" value="1"/>
</dbReference>
<keyword evidence="1" id="KW-0560">Oxidoreductase</keyword>
<comment type="caution">
    <text evidence="1">The sequence shown here is derived from an EMBL/GenBank/DDBJ whole genome shotgun (WGS) entry which is preliminary data.</text>
</comment>